<keyword evidence="5" id="KW-0862">Zinc</keyword>
<organism evidence="12 13">
    <name type="scientific">Oopsacas minuta</name>
    <dbReference type="NCBI Taxonomy" id="111878"/>
    <lineage>
        <taxon>Eukaryota</taxon>
        <taxon>Metazoa</taxon>
        <taxon>Porifera</taxon>
        <taxon>Hexactinellida</taxon>
        <taxon>Hexasterophora</taxon>
        <taxon>Lyssacinosida</taxon>
        <taxon>Leucopsacidae</taxon>
        <taxon>Oopsacas</taxon>
    </lineage>
</organism>
<comment type="subcellular location">
    <subcellularLocation>
        <location evidence="1">Membrane</location>
        <topology evidence="1">Multi-pass membrane protein</topology>
    </subcellularLocation>
</comment>
<evidence type="ECO:0000256" key="3">
    <source>
        <dbReference type="ARBA" id="ARBA00022448"/>
    </source>
</evidence>
<keyword evidence="8 9" id="KW-0472">Membrane</keyword>
<evidence type="ECO:0000256" key="4">
    <source>
        <dbReference type="ARBA" id="ARBA00022692"/>
    </source>
</evidence>
<dbReference type="GO" id="GO:0005886">
    <property type="term" value="C:plasma membrane"/>
    <property type="evidence" value="ECO:0007669"/>
    <property type="project" value="TreeGrafter"/>
</dbReference>
<evidence type="ECO:0000313" key="12">
    <source>
        <dbReference type="EMBL" id="KAI6645951.1"/>
    </source>
</evidence>
<dbReference type="InterPro" id="IPR058533">
    <property type="entry name" value="Cation_efflux_TM"/>
</dbReference>
<feature type="transmembrane region" description="Helical" evidence="9">
    <location>
        <begin position="95"/>
        <end position="115"/>
    </location>
</feature>
<feature type="transmembrane region" description="Helical" evidence="9">
    <location>
        <begin position="310"/>
        <end position="333"/>
    </location>
</feature>
<dbReference type="PANTHER" id="PTHR11562">
    <property type="entry name" value="CATION EFFLUX PROTEIN/ ZINC TRANSPORTER"/>
    <property type="match status" value="1"/>
</dbReference>
<evidence type="ECO:0000259" key="11">
    <source>
        <dbReference type="Pfam" id="PF16916"/>
    </source>
</evidence>
<evidence type="ECO:0000256" key="6">
    <source>
        <dbReference type="ARBA" id="ARBA00022989"/>
    </source>
</evidence>
<dbReference type="InterPro" id="IPR002524">
    <property type="entry name" value="Cation_efflux"/>
</dbReference>
<feature type="transmembrane region" description="Helical" evidence="9">
    <location>
        <begin position="165"/>
        <end position="184"/>
    </location>
</feature>
<dbReference type="NCBIfam" id="TIGR01297">
    <property type="entry name" value="CDF"/>
    <property type="match status" value="1"/>
</dbReference>
<keyword evidence="6 9" id="KW-1133">Transmembrane helix</keyword>
<gene>
    <name evidence="12" type="ORF">LOD99_13208</name>
</gene>
<dbReference type="Pfam" id="PF01545">
    <property type="entry name" value="Cation_efflux"/>
    <property type="match status" value="1"/>
</dbReference>
<accession>A0AAV7JBE2</accession>
<name>A0AAV7JBE2_9METZ</name>
<feature type="domain" description="Cation efflux protein transmembrane" evidence="10">
    <location>
        <begin position="95"/>
        <end position="368"/>
    </location>
</feature>
<evidence type="ECO:0000256" key="1">
    <source>
        <dbReference type="ARBA" id="ARBA00004141"/>
    </source>
</evidence>
<dbReference type="PANTHER" id="PTHR11562:SF17">
    <property type="entry name" value="RE54080P-RELATED"/>
    <property type="match status" value="1"/>
</dbReference>
<dbReference type="InterPro" id="IPR027469">
    <property type="entry name" value="Cation_efflux_TMD_sf"/>
</dbReference>
<keyword evidence="13" id="KW-1185">Reference proteome</keyword>
<feature type="transmembrane region" description="Helical" evidence="9">
    <location>
        <begin position="127"/>
        <end position="144"/>
    </location>
</feature>
<evidence type="ECO:0000256" key="8">
    <source>
        <dbReference type="ARBA" id="ARBA00023136"/>
    </source>
</evidence>
<dbReference type="Proteomes" id="UP001165289">
    <property type="component" value="Unassembled WGS sequence"/>
</dbReference>
<dbReference type="GO" id="GO:0005385">
    <property type="term" value="F:zinc ion transmembrane transporter activity"/>
    <property type="evidence" value="ECO:0007669"/>
    <property type="project" value="TreeGrafter"/>
</dbReference>
<dbReference type="Gene3D" id="1.20.1510.10">
    <property type="entry name" value="Cation efflux protein transmembrane domain"/>
    <property type="match status" value="1"/>
</dbReference>
<evidence type="ECO:0000256" key="2">
    <source>
        <dbReference type="ARBA" id="ARBA00008873"/>
    </source>
</evidence>
<evidence type="ECO:0000256" key="9">
    <source>
        <dbReference type="SAM" id="Phobius"/>
    </source>
</evidence>
<protein>
    <submittedName>
        <fullName evidence="12">Zinc transporter 2-like</fullName>
    </submittedName>
</protein>
<dbReference type="EMBL" id="JAKMXF010000365">
    <property type="protein sequence ID" value="KAI6645951.1"/>
    <property type="molecule type" value="Genomic_DNA"/>
</dbReference>
<feature type="transmembrane region" description="Helical" evidence="9">
    <location>
        <begin position="339"/>
        <end position="360"/>
    </location>
</feature>
<evidence type="ECO:0000256" key="5">
    <source>
        <dbReference type="ARBA" id="ARBA00022906"/>
    </source>
</evidence>
<comment type="caution">
    <text evidence="12">The sequence shown here is derived from an EMBL/GenBank/DDBJ whole genome shotgun (WGS) entry which is preliminary data.</text>
</comment>
<dbReference type="GO" id="GO:0010043">
    <property type="term" value="P:response to zinc ion"/>
    <property type="evidence" value="ECO:0007669"/>
    <property type="project" value="TreeGrafter"/>
</dbReference>
<dbReference type="Pfam" id="PF16916">
    <property type="entry name" value="ZT_dimer"/>
    <property type="match status" value="1"/>
</dbReference>
<dbReference type="AlphaFoldDB" id="A0AAV7JBE2"/>
<proteinExistence type="inferred from homology"/>
<dbReference type="InterPro" id="IPR050681">
    <property type="entry name" value="CDF/SLC30A"/>
</dbReference>
<keyword evidence="3" id="KW-0813">Transport</keyword>
<feature type="transmembrane region" description="Helical" evidence="9">
    <location>
        <begin position="196"/>
        <end position="217"/>
    </location>
</feature>
<evidence type="ECO:0000259" key="10">
    <source>
        <dbReference type="Pfam" id="PF01545"/>
    </source>
</evidence>
<comment type="similarity">
    <text evidence="2">Belongs to the cation diffusion facilitator (CDF) transporter (TC 2.A.4) family. SLC30A subfamily.</text>
</comment>
<keyword evidence="5" id="KW-0864">Zinc transport</keyword>
<feature type="domain" description="Cation efflux protein cytoplasmic" evidence="11">
    <location>
        <begin position="372"/>
        <end position="446"/>
    </location>
</feature>
<evidence type="ECO:0000313" key="13">
    <source>
        <dbReference type="Proteomes" id="UP001165289"/>
    </source>
</evidence>
<dbReference type="InterPro" id="IPR027470">
    <property type="entry name" value="Cation_efflux_CTD"/>
</dbReference>
<dbReference type="SUPFAM" id="SSF161111">
    <property type="entry name" value="Cation efflux protein transmembrane domain-like"/>
    <property type="match status" value="1"/>
</dbReference>
<keyword evidence="4 9" id="KW-0812">Transmembrane</keyword>
<evidence type="ECO:0000256" key="7">
    <source>
        <dbReference type="ARBA" id="ARBA00023065"/>
    </source>
</evidence>
<sequence length="479" mass="54051">MADENSVEFDCLDDVLVSSPLMQELSIVTINGGPILCQMEGPIEDLRPWSVLFKNKLTRFFKLKQRRADSLQHCECHVPEKKGKNYKNKEAQTKLVIAALLALSFAIAEAVGGYLSSSLAVLSDAAHMLSDFSGILVSLLSLWISRKRATKSMSFGFHRAEVMGAVISVLIIWLVTGILVYEGIQRVIHQDFEIEADIMLIISTVGLYVNVFMALILQTHVHHMEGLHKHHTHDEEELGHAHEHEHINEQDHEHDHNIENGINCDTENLTEVQVQKGKKLKIKQAMKWTKSKLKHSHSHDHNENINLRAALIHCIGDIVQSIGVIIAAYIIRFKPEWKIVDPICTFIFSILVLFTTLNIMKDALHVLMEGTPKNINYLAVKKNLTAIEGVEQAHTLNIWSISSTRTALAGHIVIKPQYDSQEILKKACQLAKIKYDIDQCTLQVEIYDEAMDTCRGCQSEADSTDSTRTKNRIFKILSC</sequence>
<reference evidence="12 13" key="1">
    <citation type="journal article" date="2023" name="BMC Biol.">
        <title>The compact genome of the sponge Oopsacas minuta (Hexactinellida) is lacking key metazoan core genes.</title>
        <authorList>
            <person name="Santini S."/>
            <person name="Schenkelaars Q."/>
            <person name="Jourda C."/>
            <person name="Duchesne M."/>
            <person name="Belahbib H."/>
            <person name="Rocher C."/>
            <person name="Selva M."/>
            <person name="Riesgo A."/>
            <person name="Vervoort M."/>
            <person name="Leys S.P."/>
            <person name="Kodjabachian L."/>
            <person name="Le Bivic A."/>
            <person name="Borchiellini C."/>
            <person name="Claverie J.M."/>
            <person name="Renard E."/>
        </authorList>
    </citation>
    <scope>NUCLEOTIDE SEQUENCE [LARGE SCALE GENOMIC DNA]</scope>
    <source>
        <strain evidence="12">SPO-2</strain>
    </source>
</reference>
<keyword evidence="7" id="KW-0406">Ion transport</keyword>